<dbReference type="Proteomes" id="UP001443914">
    <property type="component" value="Unassembled WGS sequence"/>
</dbReference>
<evidence type="ECO:0008006" key="5">
    <source>
        <dbReference type="Google" id="ProtNLM"/>
    </source>
</evidence>
<name>A0AAW1HJM5_SAPOF</name>
<proteinExistence type="predicted"/>
<gene>
    <name evidence="3" type="ORF">RND81_11G085800</name>
</gene>
<keyword evidence="4" id="KW-1185">Reference proteome</keyword>
<evidence type="ECO:0000256" key="2">
    <source>
        <dbReference type="SAM" id="SignalP"/>
    </source>
</evidence>
<evidence type="ECO:0000313" key="4">
    <source>
        <dbReference type="Proteomes" id="UP001443914"/>
    </source>
</evidence>
<evidence type="ECO:0000313" key="3">
    <source>
        <dbReference type="EMBL" id="KAK9676569.1"/>
    </source>
</evidence>
<feature type="signal peptide" evidence="2">
    <location>
        <begin position="1"/>
        <end position="27"/>
    </location>
</feature>
<dbReference type="EMBL" id="JBDFQZ010000011">
    <property type="protein sequence ID" value="KAK9676569.1"/>
    <property type="molecule type" value="Genomic_DNA"/>
</dbReference>
<sequence length="78" mass="8325">MAVSRRNVAMYLAMLLVCSLLIKATHGEEDADSPASGPVPGVIGNIPDVDEDITPETTESIFDGARSEDQPRVMVMGH</sequence>
<keyword evidence="2" id="KW-0732">Signal</keyword>
<organism evidence="3 4">
    <name type="scientific">Saponaria officinalis</name>
    <name type="common">Common soapwort</name>
    <name type="synonym">Lychnis saponaria</name>
    <dbReference type="NCBI Taxonomy" id="3572"/>
    <lineage>
        <taxon>Eukaryota</taxon>
        <taxon>Viridiplantae</taxon>
        <taxon>Streptophyta</taxon>
        <taxon>Embryophyta</taxon>
        <taxon>Tracheophyta</taxon>
        <taxon>Spermatophyta</taxon>
        <taxon>Magnoliopsida</taxon>
        <taxon>eudicotyledons</taxon>
        <taxon>Gunneridae</taxon>
        <taxon>Pentapetalae</taxon>
        <taxon>Caryophyllales</taxon>
        <taxon>Caryophyllaceae</taxon>
        <taxon>Caryophylleae</taxon>
        <taxon>Saponaria</taxon>
    </lineage>
</organism>
<reference evidence="3" key="1">
    <citation type="submission" date="2024-03" db="EMBL/GenBank/DDBJ databases">
        <title>WGS assembly of Saponaria officinalis var. Norfolk2.</title>
        <authorList>
            <person name="Jenkins J."/>
            <person name="Shu S."/>
            <person name="Grimwood J."/>
            <person name="Barry K."/>
            <person name="Goodstein D."/>
            <person name="Schmutz J."/>
            <person name="Leebens-Mack J."/>
            <person name="Osbourn A."/>
        </authorList>
    </citation>
    <scope>NUCLEOTIDE SEQUENCE [LARGE SCALE GENOMIC DNA]</scope>
    <source>
        <strain evidence="3">JIC</strain>
    </source>
</reference>
<evidence type="ECO:0000256" key="1">
    <source>
        <dbReference type="SAM" id="MobiDB-lite"/>
    </source>
</evidence>
<feature type="region of interest" description="Disordered" evidence="1">
    <location>
        <begin position="27"/>
        <end position="52"/>
    </location>
</feature>
<dbReference type="AlphaFoldDB" id="A0AAW1HJM5"/>
<comment type="caution">
    <text evidence="3">The sequence shown here is derived from an EMBL/GenBank/DDBJ whole genome shotgun (WGS) entry which is preliminary data.</text>
</comment>
<accession>A0AAW1HJM5</accession>
<protein>
    <recommendedName>
        <fullName evidence="5">Secreted protein</fullName>
    </recommendedName>
</protein>
<feature type="chain" id="PRO_5043710441" description="Secreted protein" evidence="2">
    <location>
        <begin position="28"/>
        <end position="78"/>
    </location>
</feature>